<accession>A0A934PWW3</accession>
<organism evidence="18 19">
    <name type="scientific">Mucilaginibacter segetis</name>
    <dbReference type="NCBI Taxonomy" id="2793071"/>
    <lineage>
        <taxon>Bacteria</taxon>
        <taxon>Pseudomonadati</taxon>
        <taxon>Bacteroidota</taxon>
        <taxon>Sphingobacteriia</taxon>
        <taxon>Sphingobacteriales</taxon>
        <taxon>Sphingobacteriaceae</taxon>
        <taxon>Mucilaginibacter</taxon>
    </lineage>
</organism>
<keyword evidence="19" id="KW-1185">Reference proteome</keyword>
<evidence type="ECO:0000256" key="9">
    <source>
        <dbReference type="ARBA" id="ARBA00023065"/>
    </source>
</evidence>
<protein>
    <submittedName>
        <fullName evidence="18">Polysaccharide biosynthesis/export family protein</fullName>
    </submittedName>
</protein>
<keyword evidence="8" id="KW-0625">Polysaccharide transport</keyword>
<keyword evidence="9" id="KW-0406">Ion transport</keyword>
<dbReference type="Proteomes" id="UP000613193">
    <property type="component" value="Unassembled WGS sequence"/>
</dbReference>
<evidence type="ECO:0000256" key="4">
    <source>
        <dbReference type="ARBA" id="ARBA00022452"/>
    </source>
</evidence>
<dbReference type="AlphaFoldDB" id="A0A934PWW3"/>
<dbReference type="Pfam" id="PF22461">
    <property type="entry name" value="SLBB_2"/>
    <property type="match status" value="1"/>
</dbReference>
<evidence type="ECO:0000256" key="8">
    <source>
        <dbReference type="ARBA" id="ARBA00023047"/>
    </source>
</evidence>
<comment type="caution">
    <text evidence="18">The sequence shown here is derived from an EMBL/GenBank/DDBJ whole genome shotgun (WGS) entry which is preliminary data.</text>
</comment>
<keyword evidence="4" id="KW-1134">Transmembrane beta strand</keyword>
<keyword evidence="7" id="KW-0732">Signal</keyword>
<dbReference type="GO" id="GO:0015159">
    <property type="term" value="F:polysaccharide transmembrane transporter activity"/>
    <property type="evidence" value="ECO:0007669"/>
    <property type="project" value="InterPro"/>
</dbReference>
<evidence type="ECO:0000256" key="1">
    <source>
        <dbReference type="ARBA" id="ARBA00004571"/>
    </source>
</evidence>
<keyword evidence="5" id="KW-0762">Sugar transport</keyword>
<evidence type="ECO:0000256" key="3">
    <source>
        <dbReference type="ARBA" id="ARBA00022448"/>
    </source>
</evidence>
<evidence type="ECO:0000259" key="17">
    <source>
        <dbReference type="Pfam" id="PF22461"/>
    </source>
</evidence>
<keyword evidence="15" id="KW-1133">Transmembrane helix</keyword>
<proteinExistence type="inferred from homology"/>
<evidence type="ECO:0000256" key="2">
    <source>
        <dbReference type="ARBA" id="ARBA00009450"/>
    </source>
</evidence>
<evidence type="ECO:0000313" key="19">
    <source>
        <dbReference type="Proteomes" id="UP000613193"/>
    </source>
</evidence>
<dbReference type="Gene3D" id="3.10.560.10">
    <property type="entry name" value="Outer membrane lipoprotein wza domain like"/>
    <property type="match status" value="1"/>
</dbReference>
<gene>
    <name evidence="18" type="ORF">I5M19_15080</name>
</gene>
<dbReference type="InterPro" id="IPR049712">
    <property type="entry name" value="Poly_export"/>
</dbReference>
<comment type="subcellular location">
    <subcellularLocation>
        <location evidence="1">Cell outer membrane</location>
        <topology evidence="1">Multi-pass membrane protein</topology>
    </subcellularLocation>
</comment>
<name>A0A934PWW3_9SPHI</name>
<dbReference type="Gene3D" id="3.30.1950.10">
    <property type="entry name" value="wza like domain"/>
    <property type="match status" value="1"/>
</dbReference>
<keyword evidence="14" id="KW-0449">Lipoprotein</keyword>
<evidence type="ECO:0000259" key="16">
    <source>
        <dbReference type="Pfam" id="PF02563"/>
    </source>
</evidence>
<dbReference type="GO" id="GO:0006811">
    <property type="term" value="P:monoatomic ion transport"/>
    <property type="evidence" value="ECO:0007669"/>
    <property type="project" value="UniProtKB-KW"/>
</dbReference>
<evidence type="ECO:0000256" key="7">
    <source>
        <dbReference type="ARBA" id="ARBA00022729"/>
    </source>
</evidence>
<evidence type="ECO:0000256" key="5">
    <source>
        <dbReference type="ARBA" id="ARBA00022597"/>
    </source>
</evidence>
<keyword evidence="3" id="KW-0813">Transport</keyword>
<keyword evidence="10" id="KW-0626">Porin</keyword>
<evidence type="ECO:0000313" key="18">
    <source>
        <dbReference type="EMBL" id="MBK0380645.1"/>
    </source>
</evidence>
<keyword evidence="12" id="KW-0564">Palmitate</keyword>
<keyword evidence="13" id="KW-0998">Cell outer membrane</keyword>
<dbReference type="PANTHER" id="PTHR33619">
    <property type="entry name" value="POLYSACCHARIDE EXPORT PROTEIN GFCE-RELATED"/>
    <property type="match status" value="1"/>
</dbReference>
<feature type="domain" description="Polysaccharide export protein N-terminal" evidence="16">
    <location>
        <begin position="47"/>
        <end position="141"/>
    </location>
</feature>
<evidence type="ECO:0000256" key="10">
    <source>
        <dbReference type="ARBA" id="ARBA00023114"/>
    </source>
</evidence>
<dbReference type="GO" id="GO:0015288">
    <property type="term" value="F:porin activity"/>
    <property type="evidence" value="ECO:0007669"/>
    <property type="project" value="UniProtKB-KW"/>
</dbReference>
<keyword evidence="11 15" id="KW-0472">Membrane</keyword>
<dbReference type="EMBL" id="JAEHFW010000003">
    <property type="protein sequence ID" value="MBK0380645.1"/>
    <property type="molecule type" value="Genomic_DNA"/>
</dbReference>
<evidence type="ECO:0000256" key="12">
    <source>
        <dbReference type="ARBA" id="ARBA00023139"/>
    </source>
</evidence>
<feature type="domain" description="SLBB" evidence="17">
    <location>
        <begin position="145"/>
        <end position="224"/>
    </location>
</feature>
<dbReference type="GO" id="GO:0009279">
    <property type="term" value="C:cell outer membrane"/>
    <property type="evidence" value="ECO:0007669"/>
    <property type="project" value="UniProtKB-SubCell"/>
</dbReference>
<comment type="similarity">
    <text evidence="2">Belongs to the BexD/CtrA/VexA family.</text>
</comment>
<feature type="transmembrane region" description="Helical" evidence="15">
    <location>
        <begin position="240"/>
        <end position="259"/>
    </location>
</feature>
<dbReference type="Pfam" id="PF02563">
    <property type="entry name" value="Poly_export"/>
    <property type="match status" value="1"/>
</dbReference>
<dbReference type="InterPro" id="IPR054765">
    <property type="entry name" value="SLBB_dom"/>
</dbReference>
<dbReference type="RefSeq" id="WP_200067188.1">
    <property type="nucleotide sequence ID" value="NZ_JAEHFW010000003.1"/>
</dbReference>
<evidence type="ECO:0000256" key="11">
    <source>
        <dbReference type="ARBA" id="ARBA00023136"/>
    </source>
</evidence>
<dbReference type="InterPro" id="IPR003715">
    <property type="entry name" value="Poly_export_N"/>
</dbReference>
<evidence type="ECO:0000256" key="13">
    <source>
        <dbReference type="ARBA" id="ARBA00023237"/>
    </source>
</evidence>
<dbReference type="PANTHER" id="PTHR33619:SF3">
    <property type="entry name" value="POLYSACCHARIDE EXPORT PROTEIN GFCE-RELATED"/>
    <property type="match status" value="1"/>
</dbReference>
<sequence>MKRTTSYPINIFLALIVLTSLNSCLTSKNLAYFNNIARDSISQIQPQNLQTSINKNDILQINISVLDETTTHLLNAPTAVSTGGSSGSLNGYLVDESGIVQLPLLGSIKAEGLTKFDLASKIASELLKRKIAKEPIVNVRILNYKVTVLGEVTHPGVIPVPNEHITLPEALASAGDLTAFGKRDNVLLIRESNGQRIYKRFSLNQSQIFDPELYNLQNQDIIYVQPNAARAGSSDRATQLIPIAFSAVSLLLVIYLQLIK</sequence>
<dbReference type="GO" id="GO:0046930">
    <property type="term" value="C:pore complex"/>
    <property type="evidence" value="ECO:0007669"/>
    <property type="project" value="UniProtKB-KW"/>
</dbReference>
<keyword evidence="6 15" id="KW-0812">Transmembrane</keyword>
<evidence type="ECO:0000256" key="15">
    <source>
        <dbReference type="SAM" id="Phobius"/>
    </source>
</evidence>
<evidence type="ECO:0000256" key="14">
    <source>
        <dbReference type="ARBA" id="ARBA00023288"/>
    </source>
</evidence>
<reference evidence="18" key="1">
    <citation type="submission" date="2020-12" db="EMBL/GenBank/DDBJ databases">
        <title>Bacterial novel species Mucilaginibacter sp. SD-g isolated from soil.</title>
        <authorList>
            <person name="Jung H.-Y."/>
        </authorList>
    </citation>
    <scope>NUCLEOTIDE SEQUENCE</scope>
    <source>
        <strain evidence="18">SD-g</strain>
    </source>
</reference>
<evidence type="ECO:0000256" key="6">
    <source>
        <dbReference type="ARBA" id="ARBA00022692"/>
    </source>
</evidence>